<dbReference type="Gene3D" id="3.30.1540.10">
    <property type="entry name" value="formyl-coa transferase, domain 3"/>
    <property type="match status" value="1"/>
</dbReference>
<dbReference type="Gene3D" id="3.40.50.10540">
    <property type="entry name" value="Crotonobetainyl-coa:carnitine coa-transferase, domain 1"/>
    <property type="match status" value="1"/>
</dbReference>
<dbReference type="GO" id="GO:0008410">
    <property type="term" value="F:CoA-transferase activity"/>
    <property type="evidence" value="ECO:0007669"/>
    <property type="project" value="TreeGrafter"/>
</dbReference>
<reference evidence="2 3" key="1">
    <citation type="submission" date="2020-04" db="EMBL/GenBank/DDBJ databases">
        <title>Sphingobium sp. AR-3-1 isolated from Arctic soil.</title>
        <authorList>
            <person name="Dahal R.H."/>
            <person name="Chaudhary D.K."/>
        </authorList>
    </citation>
    <scope>NUCLEOTIDE SEQUENCE [LARGE SCALE GENOMIC DNA]</scope>
    <source>
        <strain evidence="2 3">AR-3-1</strain>
    </source>
</reference>
<evidence type="ECO:0000313" key="3">
    <source>
        <dbReference type="Proteomes" id="UP000519023"/>
    </source>
</evidence>
<dbReference type="PANTHER" id="PTHR48207:SF3">
    <property type="entry name" value="SUCCINATE--HYDROXYMETHYLGLUTARATE COA-TRANSFERASE"/>
    <property type="match status" value="1"/>
</dbReference>
<organism evidence="2 3">
    <name type="scientific">Sphingobium psychrophilum</name>
    <dbReference type="NCBI Taxonomy" id="2728834"/>
    <lineage>
        <taxon>Bacteria</taxon>
        <taxon>Pseudomonadati</taxon>
        <taxon>Pseudomonadota</taxon>
        <taxon>Alphaproteobacteria</taxon>
        <taxon>Sphingomonadales</taxon>
        <taxon>Sphingomonadaceae</taxon>
        <taxon>Sphingobium</taxon>
    </lineage>
</organism>
<dbReference type="RefSeq" id="WP_169574632.1">
    <property type="nucleotide sequence ID" value="NZ_JABBFV010000018.1"/>
</dbReference>
<dbReference type="Proteomes" id="UP000519023">
    <property type="component" value="Unassembled WGS sequence"/>
</dbReference>
<proteinExistence type="predicted"/>
<dbReference type="EMBL" id="JABBFV010000018">
    <property type="protein sequence ID" value="NML12229.1"/>
    <property type="molecule type" value="Genomic_DNA"/>
</dbReference>
<evidence type="ECO:0000313" key="2">
    <source>
        <dbReference type="EMBL" id="NML12229.1"/>
    </source>
</evidence>
<dbReference type="AlphaFoldDB" id="A0A7X9WYI9"/>
<dbReference type="Pfam" id="PF02515">
    <property type="entry name" value="CoA_transf_3"/>
    <property type="match status" value="1"/>
</dbReference>
<dbReference type="InterPro" id="IPR023606">
    <property type="entry name" value="CoA-Trfase_III_dom_1_sf"/>
</dbReference>
<gene>
    <name evidence="2" type="ORF">HHL08_19140</name>
</gene>
<dbReference type="PANTHER" id="PTHR48207">
    <property type="entry name" value="SUCCINATE--HYDROXYMETHYLGLUTARATE COA-TRANSFERASE"/>
    <property type="match status" value="1"/>
</dbReference>
<dbReference type="InterPro" id="IPR050483">
    <property type="entry name" value="CoA-transferase_III_domain"/>
</dbReference>
<dbReference type="InterPro" id="IPR044855">
    <property type="entry name" value="CoA-Trfase_III_dom3_sf"/>
</dbReference>
<accession>A0A7X9WYI9</accession>
<sequence>MDANALPLAGLKVVEFTHMVMGPSIGVILGDLGSEVVKVEPIGGDQTRRLLGSGAGYFPMFNRNKRSLCLDLKSGEGVKIARQLADEADILIENFRPGTLAKLGLAPDSFADSNPGLIYCSAKGFLAGPYEHRTALDEVTQMMGGLAYMTGPPGRPLRAGSSVIDIAGGMFGVIGILAALERRHRTGKGGEVRCSLYETTAFLVGQHMAQQAVTGKAPGPMPVRISAWAIYDVFDTATPDEQLFVGVVSDSQWVTFCEAFDLGALGADPAYRANNQRVMARDVILPQVRALFAAMDRAVLVEKLERIGLPFAPIMRPDELFDDPHLNAGGLLDVTLPDGTATRLPGLPMELDGKRFGLQRDIPGIGADAQDVLAELGYTPEAIAAMREAGRIA</sequence>
<protein>
    <submittedName>
        <fullName evidence="2">CoA transferase</fullName>
    </submittedName>
</protein>
<keyword evidence="1 2" id="KW-0808">Transferase</keyword>
<comment type="caution">
    <text evidence="2">The sequence shown here is derived from an EMBL/GenBank/DDBJ whole genome shotgun (WGS) entry which is preliminary data.</text>
</comment>
<dbReference type="SUPFAM" id="SSF89796">
    <property type="entry name" value="CoA-transferase family III (CaiB/BaiF)"/>
    <property type="match status" value="1"/>
</dbReference>
<dbReference type="InterPro" id="IPR003673">
    <property type="entry name" value="CoA-Trfase_fam_III"/>
</dbReference>
<keyword evidence="3" id="KW-1185">Reference proteome</keyword>
<name>A0A7X9WYI9_9SPHN</name>
<evidence type="ECO:0000256" key="1">
    <source>
        <dbReference type="ARBA" id="ARBA00022679"/>
    </source>
</evidence>